<keyword evidence="2" id="KW-0472">Membrane</keyword>
<name>A0A3E2B114_9FIRM</name>
<evidence type="ECO:0000313" key="3">
    <source>
        <dbReference type="EMBL" id="RFT05733.1"/>
    </source>
</evidence>
<feature type="transmembrane region" description="Helical" evidence="2">
    <location>
        <begin position="88"/>
        <end position="109"/>
    </location>
</feature>
<comment type="caution">
    <text evidence="3">The sequence shown here is derived from an EMBL/GenBank/DDBJ whole genome shotgun (WGS) entry which is preliminary data.</text>
</comment>
<sequence length="428" mass="48128">MKTLLAWLFGTVTARITGAQPEDFLNLCARENLVLWRMVQRDLFTLEVQVTARQYARLCQLAQGAQCGVELEKRQGLPYFFLRFRRRYALLAGVALCLVLFAIGSRTVLTIDVTGNETVTREEIISQLRLCGVSVGTYGPGIPIREVENRMMMAMDALSYFSLNLHGTRAEVIVREGDPAPEIRAETVPTDVVSSATGVITHIEPWVGDAQFQEGEAVCEGDVLISGRMEMDTVTPTEHDLGTMLVHAEGKVLAQTWHTLTAQISLKAQVKTYTGEEIRHYSLSLMGKRVKFYQNSGIPYENYDTISEQRAWTPIQGKQLPVVWEKETHRAYETREITLDPAQAEEMLRQALMEALEEQMEEGKVLQADYEVTRQGDLLQVKLVAQCTEQIGRMVEMDTQEKAVGPRHPEKGTTGADEKTKEAERAEE</sequence>
<evidence type="ECO:0000313" key="4">
    <source>
        <dbReference type="Proteomes" id="UP000260649"/>
    </source>
</evidence>
<keyword evidence="4" id="KW-1185">Reference proteome</keyword>
<gene>
    <name evidence="3" type="ORF">DV520_11030</name>
</gene>
<evidence type="ECO:0000256" key="1">
    <source>
        <dbReference type="SAM" id="MobiDB-lite"/>
    </source>
</evidence>
<dbReference type="InterPro" id="IPR010690">
    <property type="entry name" value="YqfD"/>
</dbReference>
<keyword evidence="2" id="KW-0812">Transmembrane</keyword>
<organism evidence="3 4">
    <name type="scientific">Evtepia gabavorous</name>
    <dbReference type="NCBI Taxonomy" id="2211183"/>
    <lineage>
        <taxon>Bacteria</taxon>
        <taxon>Bacillati</taxon>
        <taxon>Bacillota</taxon>
        <taxon>Clostridia</taxon>
        <taxon>Eubacteriales</taxon>
        <taxon>Evtepia</taxon>
    </lineage>
</organism>
<proteinExistence type="predicted"/>
<dbReference type="RefSeq" id="WP_117142848.1">
    <property type="nucleotide sequence ID" value="NZ_CAKXKJ010000009.1"/>
</dbReference>
<dbReference type="GeneID" id="97996267"/>
<protein>
    <submittedName>
        <fullName evidence="3">Sporulation protein</fullName>
    </submittedName>
</protein>
<dbReference type="EMBL" id="QQRQ01000031">
    <property type="protein sequence ID" value="RFT05733.1"/>
    <property type="molecule type" value="Genomic_DNA"/>
</dbReference>
<accession>A0A3E2B114</accession>
<reference evidence="3 4" key="1">
    <citation type="submission" date="2018-07" db="EMBL/GenBank/DDBJ databases">
        <title>GABA Modulating Bacteria of the Human Gut Microbiota.</title>
        <authorList>
            <person name="Strandwitz P."/>
            <person name="Kim K.H."/>
            <person name="Terekhova D."/>
            <person name="Liu J.K."/>
            <person name="Sharma A."/>
            <person name="Levering J."/>
            <person name="Mcdonald D."/>
            <person name="Dietrich D."/>
            <person name="Ramadhar T.R."/>
            <person name="Lekbua A."/>
            <person name="Mroue N."/>
            <person name="Liston C."/>
            <person name="Stewart E.J."/>
            <person name="Dubin M.J."/>
            <person name="Zengler K."/>
            <person name="Knight R."/>
            <person name="Gilbert J.A."/>
            <person name="Clardy J."/>
            <person name="Lewis K."/>
        </authorList>
    </citation>
    <scope>NUCLEOTIDE SEQUENCE [LARGE SCALE GENOMIC DNA]</scope>
    <source>
        <strain evidence="3 4">KLE1738</strain>
    </source>
</reference>
<dbReference type="Proteomes" id="UP000260649">
    <property type="component" value="Unassembled WGS sequence"/>
</dbReference>
<dbReference type="AlphaFoldDB" id="A0A3E2B114"/>
<dbReference type="OrthoDB" id="1640349at2"/>
<evidence type="ECO:0000256" key="2">
    <source>
        <dbReference type="SAM" id="Phobius"/>
    </source>
</evidence>
<keyword evidence="2" id="KW-1133">Transmembrane helix</keyword>
<dbReference type="Pfam" id="PF06898">
    <property type="entry name" value="YqfD"/>
    <property type="match status" value="1"/>
</dbReference>
<feature type="region of interest" description="Disordered" evidence="1">
    <location>
        <begin position="398"/>
        <end position="428"/>
    </location>
</feature>
<feature type="compositionally biased region" description="Basic and acidic residues" evidence="1">
    <location>
        <begin position="407"/>
        <end position="428"/>
    </location>
</feature>